<dbReference type="AlphaFoldDB" id="A0A6G3XNP4"/>
<gene>
    <name evidence="1" type="ORF">G3M58_74465</name>
</gene>
<accession>A0A6G3XNP4</accession>
<dbReference type="Gene3D" id="3.40.50.300">
    <property type="entry name" value="P-loop containing nucleotide triphosphate hydrolases"/>
    <property type="match status" value="1"/>
</dbReference>
<dbReference type="InterPro" id="IPR027417">
    <property type="entry name" value="P-loop_NTPase"/>
</dbReference>
<dbReference type="EMBL" id="JAAGMN010007893">
    <property type="protein sequence ID" value="NEE19361.1"/>
    <property type="molecule type" value="Genomic_DNA"/>
</dbReference>
<organism evidence="1">
    <name type="scientific">Streptomyces sp. SID7499</name>
    <dbReference type="NCBI Taxonomy" id="2706086"/>
    <lineage>
        <taxon>Bacteria</taxon>
        <taxon>Bacillati</taxon>
        <taxon>Actinomycetota</taxon>
        <taxon>Actinomycetes</taxon>
        <taxon>Kitasatosporales</taxon>
        <taxon>Streptomycetaceae</taxon>
        <taxon>Streptomyces</taxon>
    </lineage>
</organism>
<protein>
    <submittedName>
        <fullName evidence="1">Helicase</fullName>
    </submittedName>
</protein>
<dbReference type="GO" id="GO:0004386">
    <property type="term" value="F:helicase activity"/>
    <property type="evidence" value="ECO:0007669"/>
    <property type="project" value="UniProtKB-KW"/>
</dbReference>
<keyword evidence="1" id="KW-0378">Hydrolase</keyword>
<evidence type="ECO:0000313" key="1">
    <source>
        <dbReference type="EMBL" id="NEE19361.1"/>
    </source>
</evidence>
<keyword evidence="1" id="KW-0067">ATP-binding</keyword>
<sequence>MTTVFDPGAAAARATDAILGDTLRGSARGVVVDSPPGAGKSTLVVRAALELAAAGHPLMVIAQTNAQVDD</sequence>
<feature type="non-terminal residue" evidence="1">
    <location>
        <position position="70"/>
    </location>
</feature>
<keyword evidence="1" id="KW-0547">Nucleotide-binding</keyword>
<keyword evidence="1" id="KW-0347">Helicase</keyword>
<reference evidence="1" key="1">
    <citation type="submission" date="2020-01" db="EMBL/GenBank/DDBJ databases">
        <title>Insect and environment-associated Actinomycetes.</title>
        <authorList>
            <person name="Currrie C."/>
            <person name="Chevrette M."/>
            <person name="Carlson C."/>
            <person name="Stubbendieck R."/>
            <person name="Wendt-Pienkowski E."/>
        </authorList>
    </citation>
    <scope>NUCLEOTIDE SEQUENCE</scope>
    <source>
        <strain evidence="1">SID7499</strain>
    </source>
</reference>
<name>A0A6G3XNP4_9ACTN</name>
<dbReference type="SUPFAM" id="SSF52540">
    <property type="entry name" value="P-loop containing nucleoside triphosphate hydrolases"/>
    <property type="match status" value="1"/>
</dbReference>
<comment type="caution">
    <text evidence="1">The sequence shown here is derived from an EMBL/GenBank/DDBJ whole genome shotgun (WGS) entry which is preliminary data.</text>
</comment>
<proteinExistence type="predicted"/>